<dbReference type="eggNOG" id="ENOG502SSBS">
    <property type="taxonomic scope" value="Eukaryota"/>
</dbReference>
<dbReference type="EMBL" id="CP003012">
    <property type="protein sequence ID" value="AEO68958.1"/>
    <property type="molecule type" value="Genomic_DNA"/>
</dbReference>
<dbReference type="AlphaFoldDB" id="G2RAY3"/>
<keyword evidence="3" id="KW-1185">Reference proteome</keyword>
<dbReference type="Proteomes" id="UP000008181">
    <property type="component" value="Chromosome 4"/>
</dbReference>
<dbReference type="PANTHER" id="PTHR37540">
    <property type="entry name" value="TRANSCRIPTION FACTOR (ACR-2), PUTATIVE-RELATED-RELATED"/>
    <property type="match status" value="1"/>
</dbReference>
<dbReference type="Pfam" id="PF11951">
    <property type="entry name" value="Fungal_trans_2"/>
    <property type="match status" value="1"/>
</dbReference>
<dbReference type="KEGG" id="ttt:THITE_43900"/>
<proteinExistence type="predicted"/>
<dbReference type="RefSeq" id="XP_003655294.1">
    <property type="nucleotide sequence ID" value="XM_003655246.1"/>
</dbReference>
<evidence type="ECO:0008006" key="4">
    <source>
        <dbReference type="Google" id="ProtNLM"/>
    </source>
</evidence>
<accession>G2RAY3</accession>
<dbReference type="PANTHER" id="PTHR37540:SF5">
    <property type="entry name" value="TRANSCRIPTION FACTOR DOMAIN-CONTAINING PROTEIN"/>
    <property type="match status" value="1"/>
</dbReference>
<keyword evidence="1" id="KW-0539">Nucleus</keyword>
<evidence type="ECO:0000313" key="2">
    <source>
        <dbReference type="EMBL" id="AEO68958.1"/>
    </source>
</evidence>
<evidence type="ECO:0000313" key="3">
    <source>
        <dbReference type="Proteomes" id="UP000008181"/>
    </source>
</evidence>
<gene>
    <name evidence="2" type="ORF">THITE_43900</name>
</gene>
<protein>
    <recommendedName>
        <fullName evidence="4">Transcription factor domain-containing protein</fullName>
    </recommendedName>
</protein>
<dbReference type="GeneID" id="11519983"/>
<organism evidence="2 3">
    <name type="scientific">Thermothielavioides terrestris (strain ATCC 38088 / NRRL 8126)</name>
    <name type="common">Thielavia terrestris</name>
    <dbReference type="NCBI Taxonomy" id="578455"/>
    <lineage>
        <taxon>Eukaryota</taxon>
        <taxon>Fungi</taxon>
        <taxon>Dikarya</taxon>
        <taxon>Ascomycota</taxon>
        <taxon>Pezizomycotina</taxon>
        <taxon>Sordariomycetes</taxon>
        <taxon>Sordariomycetidae</taxon>
        <taxon>Sordariales</taxon>
        <taxon>Chaetomiaceae</taxon>
        <taxon>Thermothielavioides</taxon>
        <taxon>Thermothielavioides terrestris</taxon>
    </lineage>
</organism>
<dbReference type="HOGENOM" id="CLU_023254_0_0_1"/>
<dbReference type="OrthoDB" id="4158087at2759"/>
<name>G2RAY3_THETT</name>
<reference evidence="2 3" key="1">
    <citation type="journal article" date="2011" name="Nat. Biotechnol.">
        <title>Comparative genomic analysis of the thermophilic biomass-degrading fungi Myceliophthora thermophila and Thielavia terrestris.</title>
        <authorList>
            <person name="Berka R.M."/>
            <person name="Grigoriev I.V."/>
            <person name="Otillar R."/>
            <person name="Salamov A."/>
            <person name="Grimwood J."/>
            <person name="Reid I."/>
            <person name="Ishmael N."/>
            <person name="John T."/>
            <person name="Darmond C."/>
            <person name="Moisan M.-C."/>
            <person name="Henrissat B."/>
            <person name="Coutinho P.M."/>
            <person name="Lombard V."/>
            <person name="Natvig D.O."/>
            <person name="Lindquist E."/>
            <person name="Schmutz J."/>
            <person name="Lucas S."/>
            <person name="Harris P."/>
            <person name="Powlowski J."/>
            <person name="Bellemare A."/>
            <person name="Taylor D."/>
            <person name="Butler G."/>
            <person name="de Vries R.P."/>
            <person name="Allijn I.E."/>
            <person name="van den Brink J."/>
            <person name="Ushinsky S."/>
            <person name="Storms R."/>
            <person name="Powell A.J."/>
            <person name="Paulsen I.T."/>
            <person name="Elbourne L.D.H."/>
            <person name="Baker S.E."/>
            <person name="Magnuson J."/>
            <person name="LaBoissiere S."/>
            <person name="Clutterbuck A.J."/>
            <person name="Martinez D."/>
            <person name="Wogulis M."/>
            <person name="de Leon A.L."/>
            <person name="Rey M.W."/>
            <person name="Tsang A."/>
        </authorList>
    </citation>
    <scope>NUCLEOTIDE SEQUENCE [LARGE SCALE GENOMIC DNA]</scope>
    <source>
        <strain evidence="3">ATCC 38088 / NRRL 8126</strain>
    </source>
</reference>
<evidence type="ECO:0000256" key="1">
    <source>
        <dbReference type="ARBA" id="ARBA00023242"/>
    </source>
</evidence>
<sequence>MSKTTAANPQGVLVTPLKIASELSLYGFGGGGLQPYALNLVYRVFTVIKPSTYALQDIAVVSPQDDLFCFTNFSQHPGILHSTLFAAQAFQDVALGQPYSTTAQLHLAKALSHLQRSLDDQKEAVELSTMAVVASLAMAAVIAGDLSTAAKHMDGLHRIIELRGGLQSLGPDSMIEHKARAIDIGLAMAHGTPLRFADADTTIAWSPQLAPASRSASRSFPELAAAARPPRSRPDPRLLNVWADLREFARRVNDAGAGGRGEKVPGPVAARLTTSVPVRLLRLRRPLPLPLPCNNGGGGGNGGDGGGDEAGAVLHEMLRLSMLAFAKMLLIKLRGFGRKMTDLAEGLKAALLAWEAETRREEAHDDTRRGLLELLLWGLLVAGVSIFEDADDEWLGEMLLRAVSALIADVGRSEGCAQGVFVDRCFV</sequence>
<dbReference type="InterPro" id="IPR021858">
    <property type="entry name" value="Fun_TF"/>
</dbReference>